<sequence>MAKTTTKRKSESALPTGKSKQRKTTTSRRQDSETSQRDDDSSDPLFIDEQPLAPKHVKKAATKARKSEPIMRVTKADEYEEDEGRMQSSQFLALVEFQTKKKRKAVSAAKEYMEKFTNSVNNAEQALKKNCDTLNAASAKLDNNFLEAFTRAYAVSRPTAPPSDENYKGKSSSSDSFAIRYERSKEIITVARNVIEKFEKANEKTVKINVAGFMANDWQEENSTAEKVIAAGRITGLQKYEALAEGAGEPEIEEDMVLFAEAIYKPEQEIHGPGWGRMARKQEKAFKKLDKAFGKETVV</sequence>
<evidence type="ECO:0000313" key="3">
    <source>
        <dbReference type="Proteomes" id="UP000235672"/>
    </source>
</evidence>
<reference evidence="2 3" key="1">
    <citation type="submission" date="2016-05" db="EMBL/GenBank/DDBJ databases">
        <title>A degradative enzymes factory behind the ericoid mycorrhizal symbiosis.</title>
        <authorList>
            <consortium name="DOE Joint Genome Institute"/>
            <person name="Martino E."/>
            <person name="Morin E."/>
            <person name="Grelet G."/>
            <person name="Kuo A."/>
            <person name="Kohler A."/>
            <person name="Daghino S."/>
            <person name="Barry K."/>
            <person name="Choi C."/>
            <person name="Cichocki N."/>
            <person name="Clum A."/>
            <person name="Copeland A."/>
            <person name="Hainaut M."/>
            <person name="Haridas S."/>
            <person name="Labutti K."/>
            <person name="Lindquist E."/>
            <person name="Lipzen A."/>
            <person name="Khouja H.-R."/>
            <person name="Murat C."/>
            <person name="Ohm R."/>
            <person name="Olson A."/>
            <person name="Spatafora J."/>
            <person name="Veneault-Fourrey C."/>
            <person name="Henrissat B."/>
            <person name="Grigoriev I."/>
            <person name="Martin F."/>
            <person name="Perotto S."/>
        </authorList>
    </citation>
    <scope>NUCLEOTIDE SEQUENCE [LARGE SCALE GENOMIC DNA]</scope>
    <source>
        <strain evidence="2 3">UAMH 7357</strain>
    </source>
</reference>
<organism evidence="2 3">
    <name type="scientific">Hyaloscypha hepaticicola</name>
    <dbReference type="NCBI Taxonomy" id="2082293"/>
    <lineage>
        <taxon>Eukaryota</taxon>
        <taxon>Fungi</taxon>
        <taxon>Dikarya</taxon>
        <taxon>Ascomycota</taxon>
        <taxon>Pezizomycotina</taxon>
        <taxon>Leotiomycetes</taxon>
        <taxon>Helotiales</taxon>
        <taxon>Hyaloscyphaceae</taxon>
        <taxon>Hyaloscypha</taxon>
    </lineage>
</organism>
<dbReference type="AlphaFoldDB" id="A0A2J6QBV3"/>
<protein>
    <submittedName>
        <fullName evidence="2">Uncharacterized protein</fullName>
    </submittedName>
</protein>
<keyword evidence="3" id="KW-1185">Reference proteome</keyword>
<dbReference type="EMBL" id="KZ613474">
    <property type="protein sequence ID" value="PMD23751.1"/>
    <property type="molecule type" value="Genomic_DNA"/>
</dbReference>
<proteinExistence type="predicted"/>
<evidence type="ECO:0000313" key="2">
    <source>
        <dbReference type="EMBL" id="PMD23751.1"/>
    </source>
</evidence>
<accession>A0A2J6QBV3</accession>
<feature type="region of interest" description="Disordered" evidence="1">
    <location>
        <begin position="1"/>
        <end position="69"/>
    </location>
</feature>
<dbReference type="Proteomes" id="UP000235672">
    <property type="component" value="Unassembled WGS sequence"/>
</dbReference>
<feature type="compositionally biased region" description="Basic residues" evidence="1">
    <location>
        <begin position="55"/>
        <end position="64"/>
    </location>
</feature>
<gene>
    <name evidence="2" type="ORF">NA56DRAFT_657007</name>
</gene>
<evidence type="ECO:0000256" key="1">
    <source>
        <dbReference type="SAM" id="MobiDB-lite"/>
    </source>
</evidence>
<name>A0A2J6QBV3_9HELO</name>
<dbReference type="OrthoDB" id="3598799at2759"/>
<feature type="compositionally biased region" description="Basic and acidic residues" evidence="1">
    <location>
        <begin position="28"/>
        <end position="39"/>
    </location>
</feature>